<evidence type="ECO:0000313" key="2">
    <source>
        <dbReference type="EMBL" id="MBI4923095.1"/>
    </source>
</evidence>
<dbReference type="PROSITE" id="PS51819">
    <property type="entry name" value="VOC"/>
    <property type="match status" value="1"/>
</dbReference>
<evidence type="ECO:0000259" key="1">
    <source>
        <dbReference type="PROSITE" id="PS51819"/>
    </source>
</evidence>
<accession>A0A933L688</accession>
<organism evidence="2 3">
    <name type="scientific">Devosia nanyangense</name>
    <dbReference type="NCBI Taxonomy" id="1228055"/>
    <lineage>
        <taxon>Bacteria</taxon>
        <taxon>Pseudomonadati</taxon>
        <taxon>Pseudomonadota</taxon>
        <taxon>Alphaproteobacteria</taxon>
        <taxon>Hyphomicrobiales</taxon>
        <taxon>Devosiaceae</taxon>
        <taxon>Devosia</taxon>
    </lineage>
</organism>
<name>A0A933L688_9HYPH</name>
<dbReference type="InterPro" id="IPR029068">
    <property type="entry name" value="Glyas_Bleomycin-R_OHBP_Dase"/>
</dbReference>
<dbReference type="Pfam" id="PF00903">
    <property type="entry name" value="Glyoxalase"/>
    <property type="match status" value="1"/>
</dbReference>
<comment type="caution">
    <text evidence="2">The sequence shown here is derived from an EMBL/GenBank/DDBJ whole genome shotgun (WGS) entry which is preliminary data.</text>
</comment>
<dbReference type="PANTHER" id="PTHR36437">
    <property type="entry name" value="GLYOXALASE/BLEOMYCIN RESISTANCE PROTEIN/DIOXYGENASE"/>
    <property type="match status" value="1"/>
</dbReference>
<gene>
    <name evidence="2" type="ORF">HY834_15230</name>
</gene>
<proteinExistence type="predicted"/>
<dbReference type="SUPFAM" id="SSF54593">
    <property type="entry name" value="Glyoxalase/Bleomycin resistance protein/Dihydroxybiphenyl dioxygenase"/>
    <property type="match status" value="1"/>
</dbReference>
<dbReference type="Proteomes" id="UP000782610">
    <property type="component" value="Unassembled WGS sequence"/>
</dbReference>
<dbReference type="InterPro" id="IPR037523">
    <property type="entry name" value="VOC_core"/>
</dbReference>
<sequence>MFKRIHFDTVPAIDVERARDFYRDKLGFEVERDNPYGESRWVFMRIRGADTLLHFDQQLSVPRTETPALVLVTEDVDAACETLRSRGVPIKSGPDDAPWEPGTRWAMIDDSEGNLVLIQTIR</sequence>
<dbReference type="InterPro" id="IPR004360">
    <property type="entry name" value="Glyas_Fos-R_dOase_dom"/>
</dbReference>
<dbReference type="Gene3D" id="3.10.180.10">
    <property type="entry name" value="2,3-Dihydroxybiphenyl 1,2-Dioxygenase, domain 1"/>
    <property type="match status" value="1"/>
</dbReference>
<evidence type="ECO:0000313" key="3">
    <source>
        <dbReference type="Proteomes" id="UP000782610"/>
    </source>
</evidence>
<feature type="domain" description="VOC" evidence="1">
    <location>
        <begin position="4"/>
        <end position="121"/>
    </location>
</feature>
<dbReference type="AlphaFoldDB" id="A0A933L688"/>
<dbReference type="PANTHER" id="PTHR36437:SF2">
    <property type="entry name" value="GLYOXALASE_BLEOMYCIN RESISTANCE PROTEIN_DIOXYGENASE"/>
    <property type="match status" value="1"/>
</dbReference>
<dbReference type="EMBL" id="JACRAF010000044">
    <property type="protein sequence ID" value="MBI4923095.1"/>
    <property type="molecule type" value="Genomic_DNA"/>
</dbReference>
<protein>
    <submittedName>
        <fullName evidence="2">VOC family protein</fullName>
    </submittedName>
</protein>
<reference evidence="2" key="1">
    <citation type="submission" date="2020-07" db="EMBL/GenBank/DDBJ databases">
        <title>Huge and variable diversity of episymbiotic CPR bacteria and DPANN archaea in groundwater ecosystems.</title>
        <authorList>
            <person name="He C.Y."/>
            <person name="Keren R."/>
            <person name="Whittaker M."/>
            <person name="Farag I.F."/>
            <person name="Doudna J."/>
            <person name="Cate J.H.D."/>
            <person name="Banfield J.F."/>
        </authorList>
    </citation>
    <scope>NUCLEOTIDE SEQUENCE</scope>
    <source>
        <strain evidence="2">NC_groundwater_1586_Pr3_B-0.1um_66_15</strain>
    </source>
</reference>